<reference evidence="2 3" key="1">
    <citation type="submission" date="2024-08" db="EMBL/GenBank/DDBJ databases">
        <title>Gnathostoma spinigerum genome.</title>
        <authorList>
            <person name="Gonzalez-Bertolin B."/>
            <person name="Monzon S."/>
            <person name="Zaballos A."/>
            <person name="Jimenez P."/>
            <person name="Dekumyoy P."/>
            <person name="Varona S."/>
            <person name="Cuesta I."/>
            <person name="Sumanam S."/>
            <person name="Adisakwattana P."/>
            <person name="Gasser R.B."/>
            <person name="Hernandez-Gonzalez A."/>
            <person name="Young N.D."/>
            <person name="Perteguer M.J."/>
        </authorList>
    </citation>
    <scope>NUCLEOTIDE SEQUENCE [LARGE SCALE GENOMIC DNA]</scope>
    <source>
        <strain evidence="2">AL3</strain>
        <tissue evidence="2">Liver</tissue>
    </source>
</reference>
<organism evidence="2 3">
    <name type="scientific">Gnathostoma spinigerum</name>
    <dbReference type="NCBI Taxonomy" id="75299"/>
    <lineage>
        <taxon>Eukaryota</taxon>
        <taxon>Metazoa</taxon>
        <taxon>Ecdysozoa</taxon>
        <taxon>Nematoda</taxon>
        <taxon>Chromadorea</taxon>
        <taxon>Rhabditida</taxon>
        <taxon>Spirurina</taxon>
        <taxon>Gnathostomatomorpha</taxon>
        <taxon>Gnathostomatoidea</taxon>
        <taxon>Gnathostomatidae</taxon>
        <taxon>Gnathostoma</taxon>
    </lineage>
</organism>
<evidence type="ECO:0000256" key="1">
    <source>
        <dbReference type="SAM" id="Phobius"/>
    </source>
</evidence>
<evidence type="ECO:0000313" key="3">
    <source>
        <dbReference type="Proteomes" id="UP001608902"/>
    </source>
</evidence>
<dbReference type="AlphaFoldDB" id="A0ABD6EMU8"/>
<gene>
    <name evidence="2" type="ORF">AB6A40_004319</name>
</gene>
<keyword evidence="1" id="KW-1133">Transmembrane helix</keyword>
<evidence type="ECO:0008006" key="4">
    <source>
        <dbReference type="Google" id="ProtNLM"/>
    </source>
</evidence>
<dbReference type="PANTHER" id="PTHR46497">
    <property type="entry name" value="THIOREDOXIN DOMAIN-CONTAINING PROTEIN 11"/>
    <property type="match status" value="1"/>
</dbReference>
<feature type="transmembrane region" description="Helical" evidence="1">
    <location>
        <begin position="80"/>
        <end position="98"/>
    </location>
</feature>
<dbReference type="InterPro" id="IPR052792">
    <property type="entry name" value="Thioredoxin_dom-contain_11"/>
</dbReference>
<dbReference type="EMBL" id="JBGFUD010002446">
    <property type="protein sequence ID" value="MFH4977610.1"/>
    <property type="molecule type" value="Genomic_DNA"/>
</dbReference>
<comment type="caution">
    <text evidence="2">The sequence shown here is derived from an EMBL/GenBank/DDBJ whole genome shotgun (WGS) entry which is preliminary data.</text>
</comment>
<dbReference type="SUPFAM" id="SSF52833">
    <property type="entry name" value="Thioredoxin-like"/>
    <property type="match status" value="1"/>
</dbReference>
<dbReference type="Proteomes" id="UP001608902">
    <property type="component" value="Unassembled WGS sequence"/>
</dbReference>
<dbReference type="InterPro" id="IPR036249">
    <property type="entry name" value="Thioredoxin-like_sf"/>
</dbReference>
<sequence>MQELVDESLCLFHDLASHSRIAKGDSSAALEYQTDTPSTSLNEKTVDIQKISVYEKIDSSPSIQPSFSRDLVQKLYTMRASYYLLLFNVIVILLKFLVKPNDNFVSRLALPPGRFFQRSSMKYLVDDYMGMNVPPSQLHSTDIVIVMYYASWSLKSRALRPVFEQVARQFTGRSDLAFVATNCFTRLGKCRESYKLYSFPIIIAYIGNSQVMYTGELAMDYIIRWILHIRTPMIRLSKRHEILDFFLAHDNAVVAFFPVESVLKKTWRYQQFMLASILMSQYDQTMSSVGFAVLTDHFEALNLLDITAESQIHLHSFNHSSTYPNEHDYNGSAIAAWVHANSKAPEIEWISSESWNLGKTEQLYHILNSGPTVITFTQRDVLNVASSDLNIVKQVVMEYLDCNSPKKGLHVSSARSAALTYKAETYLNHFMFPSIRLYNVLRNLSHPMQDQLHQCCLLSVASLEQICNQCAVPRRGLVNSEMCTNWRFHKHHKSFPLLNFSACRKLAQVKTKDEIMTDCCMWMQNADLIDFLMPERSSCKWPGFGYCPRLNYGHSIRSHNSKEESIYGLSCSTNNSLRFAAVDIRHHDHLLRKLNLSSSTPTMNTSIVIVDAKAETVHLMQSQLSG</sequence>
<dbReference type="Gene3D" id="3.40.30.10">
    <property type="entry name" value="Glutaredoxin"/>
    <property type="match status" value="1"/>
</dbReference>
<protein>
    <recommendedName>
        <fullName evidence="4">Thioredoxin domain-containing protein</fullName>
    </recommendedName>
</protein>
<keyword evidence="1" id="KW-0472">Membrane</keyword>
<keyword evidence="3" id="KW-1185">Reference proteome</keyword>
<keyword evidence="1" id="KW-0812">Transmembrane</keyword>
<dbReference type="PANTHER" id="PTHR46497:SF1">
    <property type="entry name" value="THIOREDOXIN DOMAIN-CONTAINING PROTEIN 11"/>
    <property type="match status" value="1"/>
</dbReference>
<proteinExistence type="predicted"/>
<accession>A0ABD6EMU8</accession>
<name>A0ABD6EMU8_9BILA</name>
<evidence type="ECO:0000313" key="2">
    <source>
        <dbReference type="EMBL" id="MFH4977610.1"/>
    </source>
</evidence>